<evidence type="ECO:0000313" key="1">
    <source>
        <dbReference type="EMBL" id="HAF7258875.1"/>
    </source>
</evidence>
<reference evidence="1" key="2">
    <citation type="submission" date="2018-07" db="EMBL/GenBank/DDBJ databases">
        <authorList>
            <consortium name="NCBI Pathogen Detection Project"/>
        </authorList>
    </citation>
    <scope>NUCLEOTIDE SEQUENCE</scope>
    <source>
        <strain evidence="1">13-2237</strain>
    </source>
</reference>
<reference evidence="1" key="1">
    <citation type="journal article" date="2018" name="Genome Biol.">
        <title>SKESA: strategic k-mer extension for scrupulous assemblies.</title>
        <authorList>
            <person name="Souvorov A."/>
            <person name="Agarwala R."/>
            <person name="Lipman D.J."/>
        </authorList>
    </citation>
    <scope>NUCLEOTIDE SEQUENCE</scope>
    <source>
        <strain evidence="1">13-2237</strain>
    </source>
</reference>
<gene>
    <name evidence="1" type="ORF">G9X39_003635</name>
</gene>
<organism evidence="1">
    <name type="scientific">Salmonella enterica subsp. enterica serovar Panama</name>
    <dbReference type="NCBI Taxonomy" id="29472"/>
    <lineage>
        <taxon>Bacteria</taxon>
        <taxon>Pseudomonadati</taxon>
        <taxon>Pseudomonadota</taxon>
        <taxon>Gammaproteobacteria</taxon>
        <taxon>Enterobacterales</taxon>
        <taxon>Enterobacteriaceae</taxon>
        <taxon>Salmonella</taxon>
    </lineage>
</organism>
<comment type="caution">
    <text evidence="1">The sequence shown here is derived from an EMBL/GenBank/DDBJ whole genome shotgun (WGS) entry which is preliminary data.</text>
</comment>
<dbReference type="EMBL" id="DAAWCK010000034">
    <property type="protein sequence ID" value="HAF7258875.1"/>
    <property type="molecule type" value="Genomic_DNA"/>
</dbReference>
<sequence>MVRLVSNGRGKISYLEKRLSDNDYYLPSSPADKDYHAYQQRVIHSLISAGVQEQAINIFLAETERLYSETFPSENELEWYQRDPRASLWLICELYDELKSNRVENSASYLSPASLQPAHNVRVDAIRRCIDDWPLLLFTPAYFLKKRSIEWAELLDKHNLFRDVNARSVDVCSWLKNHIQENTNISLNRICGDSPEEVMAWCYASYFIWRKNNLHSPDTVELFTRKFRSAWSTQKNRIKNKMEKKLRPLNVNISQQAHDMLRHIATEEGISNDRVIESALLLIYKNKTEK</sequence>
<accession>A0A751YZP7</accession>
<protein>
    <submittedName>
        <fullName evidence="1">Uncharacterized protein</fullName>
    </submittedName>
</protein>
<proteinExistence type="predicted"/>
<dbReference type="AlphaFoldDB" id="A0A751YZP7"/>
<name>A0A751YZP7_SALET</name>